<keyword evidence="3" id="KW-0805">Transcription regulation</keyword>
<evidence type="ECO:0000313" key="9">
    <source>
        <dbReference type="Proteomes" id="UP001500067"/>
    </source>
</evidence>
<dbReference type="SMART" id="SM00448">
    <property type="entry name" value="REC"/>
    <property type="match status" value="1"/>
</dbReference>
<feature type="domain" description="Sigma-54 factor interaction" evidence="6">
    <location>
        <begin position="147"/>
        <end position="376"/>
    </location>
</feature>
<dbReference type="CDD" id="cd00009">
    <property type="entry name" value="AAA"/>
    <property type="match status" value="1"/>
</dbReference>
<dbReference type="SMART" id="SM00382">
    <property type="entry name" value="AAA"/>
    <property type="match status" value="1"/>
</dbReference>
<protein>
    <submittedName>
        <fullName evidence="8">Sigma-54 dependent transcriptional regulator</fullName>
    </submittedName>
</protein>
<dbReference type="Proteomes" id="UP001500067">
    <property type="component" value="Unassembled WGS sequence"/>
</dbReference>
<dbReference type="Gene3D" id="3.40.50.2300">
    <property type="match status" value="1"/>
</dbReference>
<feature type="modified residue" description="4-aspartylphosphate" evidence="5">
    <location>
        <position position="52"/>
    </location>
</feature>
<dbReference type="InterPro" id="IPR027417">
    <property type="entry name" value="P-loop_NTPase"/>
</dbReference>
<accession>A0ABP8N6K8</accession>
<dbReference type="InterPro" id="IPR058031">
    <property type="entry name" value="AAA_lid_NorR"/>
</dbReference>
<keyword evidence="5" id="KW-0597">Phosphoprotein</keyword>
<dbReference type="InterPro" id="IPR011006">
    <property type="entry name" value="CheY-like_superfamily"/>
</dbReference>
<dbReference type="InterPro" id="IPR009057">
    <property type="entry name" value="Homeodomain-like_sf"/>
</dbReference>
<dbReference type="RefSeq" id="WP_345077731.1">
    <property type="nucleotide sequence ID" value="NZ_BAABFA010000004.1"/>
</dbReference>
<comment type="caution">
    <text evidence="8">The sequence shown here is derived from an EMBL/GenBank/DDBJ whole genome shotgun (WGS) entry which is preliminary data.</text>
</comment>
<evidence type="ECO:0000256" key="4">
    <source>
        <dbReference type="ARBA" id="ARBA00023163"/>
    </source>
</evidence>
<dbReference type="Pfam" id="PF00072">
    <property type="entry name" value="Response_reg"/>
    <property type="match status" value="1"/>
</dbReference>
<feature type="domain" description="Response regulatory" evidence="7">
    <location>
        <begin position="3"/>
        <end position="117"/>
    </location>
</feature>
<dbReference type="PRINTS" id="PR01590">
    <property type="entry name" value="HTHFIS"/>
</dbReference>
<name>A0ABP8N6K8_9BACT</name>
<reference evidence="9" key="1">
    <citation type="journal article" date="2019" name="Int. J. Syst. Evol. Microbiol.">
        <title>The Global Catalogue of Microorganisms (GCM) 10K type strain sequencing project: providing services to taxonomists for standard genome sequencing and annotation.</title>
        <authorList>
            <consortium name="The Broad Institute Genomics Platform"/>
            <consortium name="The Broad Institute Genome Sequencing Center for Infectious Disease"/>
            <person name="Wu L."/>
            <person name="Ma J."/>
        </authorList>
    </citation>
    <scope>NUCLEOTIDE SEQUENCE [LARGE SCALE GENOMIC DNA]</scope>
    <source>
        <strain evidence="9">JCM 32105</strain>
    </source>
</reference>
<dbReference type="SUPFAM" id="SSF52540">
    <property type="entry name" value="P-loop containing nucleoside triphosphate hydrolases"/>
    <property type="match status" value="1"/>
</dbReference>
<gene>
    <name evidence="8" type="ORF">GCM10023093_03920</name>
</gene>
<evidence type="ECO:0000259" key="6">
    <source>
        <dbReference type="PROSITE" id="PS50045"/>
    </source>
</evidence>
<dbReference type="InterPro" id="IPR003593">
    <property type="entry name" value="AAA+_ATPase"/>
</dbReference>
<evidence type="ECO:0000256" key="1">
    <source>
        <dbReference type="ARBA" id="ARBA00022741"/>
    </source>
</evidence>
<dbReference type="EMBL" id="BAABFA010000004">
    <property type="protein sequence ID" value="GAA4460730.1"/>
    <property type="molecule type" value="Genomic_DNA"/>
</dbReference>
<dbReference type="InterPro" id="IPR002078">
    <property type="entry name" value="Sigma_54_int"/>
</dbReference>
<dbReference type="InterPro" id="IPR001789">
    <property type="entry name" value="Sig_transdc_resp-reg_receiver"/>
</dbReference>
<organism evidence="8 9">
    <name type="scientific">Nemorincola caseinilytica</name>
    <dbReference type="NCBI Taxonomy" id="2054315"/>
    <lineage>
        <taxon>Bacteria</taxon>
        <taxon>Pseudomonadati</taxon>
        <taxon>Bacteroidota</taxon>
        <taxon>Chitinophagia</taxon>
        <taxon>Chitinophagales</taxon>
        <taxon>Chitinophagaceae</taxon>
        <taxon>Nemorincola</taxon>
    </lineage>
</organism>
<evidence type="ECO:0000313" key="8">
    <source>
        <dbReference type="EMBL" id="GAA4460730.1"/>
    </source>
</evidence>
<dbReference type="InterPro" id="IPR025943">
    <property type="entry name" value="Sigma_54_int_dom_ATP-bd_2"/>
</dbReference>
<evidence type="ECO:0000256" key="3">
    <source>
        <dbReference type="ARBA" id="ARBA00023015"/>
    </source>
</evidence>
<keyword evidence="1" id="KW-0547">Nucleotide-binding</keyword>
<keyword evidence="2" id="KW-0067">ATP-binding</keyword>
<evidence type="ECO:0000256" key="2">
    <source>
        <dbReference type="ARBA" id="ARBA00022840"/>
    </source>
</evidence>
<dbReference type="Pfam" id="PF02954">
    <property type="entry name" value="HTH_8"/>
    <property type="match status" value="1"/>
</dbReference>
<dbReference type="Gene3D" id="3.40.50.300">
    <property type="entry name" value="P-loop containing nucleotide triphosphate hydrolases"/>
    <property type="match status" value="1"/>
</dbReference>
<dbReference type="SUPFAM" id="SSF46689">
    <property type="entry name" value="Homeodomain-like"/>
    <property type="match status" value="1"/>
</dbReference>
<dbReference type="PANTHER" id="PTHR32071">
    <property type="entry name" value="TRANSCRIPTIONAL REGULATORY PROTEIN"/>
    <property type="match status" value="1"/>
</dbReference>
<dbReference type="Gene3D" id="1.10.10.60">
    <property type="entry name" value="Homeodomain-like"/>
    <property type="match status" value="1"/>
</dbReference>
<dbReference type="PROSITE" id="PS00675">
    <property type="entry name" value="SIGMA54_INTERACT_1"/>
    <property type="match status" value="1"/>
</dbReference>
<dbReference type="PROSITE" id="PS50045">
    <property type="entry name" value="SIGMA54_INTERACT_4"/>
    <property type="match status" value="1"/>
</dbReference>
<evidence type="ECO:0000256" key="5">
    <source>
        <dbReference type="PROSITE-ProRule" id="PRU00169"/>
    </source>
</evidence>
<dbReference type="Gene3D" id="1.10.8.60">
    <property type="match status" value="1"/>
</dbReference>
<dbReference type="InterPro" id="IPR002197">
    <property type="entry name" value="HTH_Fis"/>
</dbReference>
<proteinExistence type="predicted"/>
<dbReference type="InterPro" id="IPR025662">
    <property type="entry name" value="Sigma_54_int_dom_ATP-bd_1"/>
</dbReference>
<dbReference type="Pfam" id="PF00158">
    <property type="entry name" value="Sigma54_activat"/>
    <property type="match status" value="1"/>
</dbReference>
<keyword evidence="4" id="KW-0804">Transcription</keyword>
<keyword evidence="9" id="KW-1185">Reference proteome</keyword>
<sequence>MYRILIVDDDNDIRTLLTRFLSKNNYETDNVRSGATAIAWMRDNTPDLVLCDFRLEDMTATELLPSIREMHPNAAVIVITGYSDVKDAVEVIKLGAHDYVTKPLFPDEILVTIRQALAVANNHTEPVTEGKPTRQAAAKGFIDNAFLTGNSAQFGTIMKQVDLVAPTNFSVIIYGESGSGKEVIARQIHLKSTRADKPFIAIDCGALSRELAGSELFGHEKGAFTGAIARKTGSLELADTGTIFLDEIGNLSYDIQVSLLRVVQERKIRRVGGTKDIDIDVRIIIASNERLWDLARAGKFREDLYHRFNEFSIDVPPLRDRKKDIMLFAHYFLQLTNTELCKDVQGFEPEVKDILENYVWYGNLRELKNVIKRATLLSEGSLIGVRSLPFEIANYSRLQFDHQASADSTVAQERALGSGSFAGKLKAANIDAEYNVILEALKKAGYNKSKAARLLNVDRKTLYNKMKQFKEFDQ</sequence>
<dbReference type="CDD" id="cd00156">
    <property type="entry name" value="REC"/>
    <property type="match status" value="1"/>
</dbReference>
<dbReference type="Pfam" id="PF25601">
    <property type="entry name" value="AAA_lid_14"/>
    <property type="match status" value="1"/>
</dbReference>
<dbReference type="PROSITE" id="PS00676">
    <property type="entry name" value="SIGMA54_INTERACT_2"/>
    <property type="match status" value="1"/>
</dbReference>
<evidence type="ECO:0000259" key="7">
    <source>
        <dbReference type="PROSITE" id="PS50110"/>
    </source>
</evidence>
<dbReference type="PANTHER" id="PTHR32071:SF81">
    <property type="entry name" value="PROPIONATE CATABOLISM OPERON REGULATORY PROTEIN"/>
    <property type="match status" value="1"/>
</dbReference>
<dbReference type="SUPFAM" id="SSF52172">
    <property type="entry name" value="CheY-like"/>
    <property type="match status" value="1"/>
</dbReference>
<dbReference type="PROSITE" id="PS50110">
    <property type="entry name" value="RESPONSE_REGULATORY"/>
    <property type="match status" value="1"/>
</dbReference>